<keyword evidence="4" id="KW-1185">Reference proteome</keyword>
<evidence type="ECO:0000256" key="1">
    <source>
        <dbReference type="SAM" id="MobiDB-lite"/>
    </source>
</evidence>
<protein>
    <recommendedName>
        <fullName evidence="5">SGNH hydrolase-type esterase domain-containing protein</fullName>
    </recommendedName>
</protein>
<dbReference type="HOGENOM" id="CLU_2284406_0_0_1"/>
<evidence type="ECO:0008006" key="5">
    <source>
        <dbReference type="Google" id="ProtNLM"/>
    </source>
</evidence>
<dbReference type="InParanoid" id="E9I7R3"/>
<dbReference type="Proteomes" id="UP000000305">
    <property type="component" value="Unassembled WGS sequence"/>
</dbReference>
<gene>
    <name evidence="3" type="ORF">DAPPUDRAFT_346130</name>
</gene>
<feature type="signal peptide" evidence="2">
    <location>
        <begin position="1"/>
        <end position="21"/>
    </location>
</feature>
<evidence type="ECO:0000313" key="4">
    <source>
        <dbReference type="Proteomes" id="UP000000305"/>
    </source>
</evidence>
<evidence type="ECO:0000313" key="3">
    <source>
        <dbReference type="EMBL" id="EFX59967.1"/>
    </source>
</evidence>
<dbReference type="EMBL" id="GL737438">
    <property type="protein sequence ID" value="EFX59967.1"/>
    <property type="molecule type" value="Genomic_DNA"/>
</dbReference>
<organism evidence="3 4">
    <name type="scientific">Daphnia pulex</name>
    <name type="common">Water flea</name>
    <dbReference type="NCBI Taxonomy" id="6669"/>
    <lineage>
        <taxon>Eukaryota</taxon>
        <taxon>Metazoa</taxon>
        <taxon>Ecdysozoa</taxon>
        <taxon>Arthropoda</taxon>
        <taxon>Crustacea</taxon>
        <taxon>Branchiopoda</taxon>
        <taxon>Diplostraca</taxon>
        <taxon>Cladocera</taxon>
        <taxon>Anomopoda</taxon>
        <taxon>Daphniidae</taxon>
        <taxon>Daphnia</taxon>
    </lineage>
</organism>
<dbReference type="AlphaFoldDB" id="E9I7R3"/>
<name>E9I7R3_DAPPU</name>
<dbReference type="InterPro" id="IPR036514">
    <property type="entry name" value="SGNH_hydro_sf"/>
</dbReference>
<dbReference type="PROSITE" id="PS51257">
    <property type="entry name" value="PROKAR_LIPOPROTEIN"/>
    <property type="match status" value="1"/>
</dbReference>
<accession>E9I7R3</accession>
<proteinExistence type="predicted"/>
<keyword evidence="2" id="KW-0732">Signal</keyword>
<dbReference type="KEGG" id="dpx:DAPPUDRAFT_346130"/>
<dbReference type="Gene3D" id="3.40.50.1110">
    <property type="entry name" value="SGNH hydrolase"/>
    <property type="match status" value="1"/>
</dbReference>
<feature type="region of interest" description="Disordered" evidence="1">
    <location>
        <begin position="39"/>
        <end position="60"/>
    </location>
</feature>
<reference evidence="3 4" key="1">
    <citation type="journal article" date="2011" name="Science">
        <title>The ecoresponsive genome of Daphnia pulex.</title>
        <authorList>
            <person name="Colbourne J.K."/>
            <person name="Pfrender M.E."/>
            <person name="Gilbert D."/>
            <person name="Thomas W.K."/>
            <person name="Tucker A."/>
            <person name="Oakley T.H."/>
            <person name="Tokishita S."/>
            <person name="Aerts A."/>
            <person name="Arnold G.J."/>
            <person name="Basu M.K."/>
            <person name="Bauer D.J."/>
            <person name="Caceres C.E."/>
            <person name="Carmel L."/>
            <person name="Casola C."/>
            <person name="Choi J.H."/>
            <person name="Detter J.C."/>
            <person name="Dong Q."/>
            <person name="Dusheyko S."/>
            <person name="Eads B.D."/>
            <person name="Frohlich T."/>
            <person name="Geiler-Samerotte K.A."/>
            <person name="Gerlach D."/>
            <person name="Hatcher P."/>
            <person name="Jogdeo S."/>
            <person name="Krijgsveld J."/>
            <person name="Kriventseva E.V."/>
            <person name="Kultz D."/>
            <person name="Laforsch C."/>
            <person name="Lindquist E."/>
            <person name="Lopez J."/>
            <person name="Manak J.R."/>
            <person name="Muller J."/>
            <person name="Pangilinan J."/>
            <person name="Patwardhan R.P."/>
            <person name="Pitluck S."/>
            <person name="Pritham E.J."/>
            <person name="Rechtsteiner A."/>
            <person name="Rho M."/>
            <person name="Rogozin I.B."/>
            <person name="Sakarya O."/>
            <person name="Salamov A."/>
            <person name="Schaack S."/>
            <person name="Shapiro H."/>
            <person name="Shiga Y."/>
            <person name="Skalitzky C."/>
            <person name="Smith Z."/>
            <person name="Souvorov A."/>
            <person name="Sung W."/>
            <person name="Tang Z."/>
            <person name="Tsuchiya D."/>
            <person name="Tu H."/>
            <person name="Vos H."/>
            <person name="Wang M."/>
            <person name="Wolf Y.I."/>
            <person name="Yamagata H."/>
            <person name="Yamada T."/>
            <person name="Ye Y."/>
            <person name="Shaw J.R."/>
            <person name="Andrews J."/>
            <person name="Crease T.J."/>
            <person name="Tang H."/>
            <person name="Lucas S.M."/>
            <person name="Robertson H.M."/>
            <person name="Bork P."/>
            <person name="Koonin E.V."/>
            <person name="Zdobnov E.M."/>
            <person name="Grigoriev I.V."/>
            <person name="Lynch M."/>
            <person name="Boore J.L."/>
        </authorList>
    </citation>
    <scope>NUCLEOTIDE SEQUENCE [LARGE SCALE GENOMIC DNA]</scope>
</reference>
<feature type="chain" id="PRO_5003238731" description="SGNH hydrolase-type esterase domain-containing protein" evidence="2">
    <location>
        <begin position="22"/>
        <end position="102"/>
    </location>
</feature>
<dbReference type="SUPFAM" id="SSF52266">
    <property type="entry name" value="SGNH hydrolase"/>
    <property type="match status" value="1"/>
</dbReference>
<sequence length="102" mass="10404">MATRILALAISALLTACGGGGSDIAPATPLAPVQVAAYGDSTQRDQGEPHASTRTGWSIENKGISSSTTAQWRAKWAAEMSTTAAVIVIYNGGLNDGAMPLD</sequence>
<feature type="non-terminal residue" evidence="3">
    <location>
        <position position="102"/>
    </location>
</feature>
<evidence type="ECO:0000256" key="2">
    <source>
        <dbReference type="SAM" id="SignalP"/>
    </source>
</evidence>